<accession>A0AA36J0W9</accession>
<dbReference type="EMBL" id="CAUJNA010003232">
    <property type="protein sequence ID" value="CAJ1396474.1"/>
    <property type="molecule type" value="Genomic_DNA"/>
</dbReference>
<dbReference type="Proteomes" id="UP001178507">
    <property type="component" value="Unassembled WGS sequence"/>
</dbReference>
<sequence>MARLREAEALRQFLLSKGAFLDPALRLSLSVGSGLEVRAGRRFAKGEVVAEVPRRLVLEAPLEAAPHAAPALLAAARRGHGQWYDVLGSEEGRWAVANLALSLLRARAEGNTSPFGAYIAALPHWPDLPTLHPLRRVWPQRLLEASPMLARLYEEASACNQRVLKLLSEKDRRWALAAVVTRNFALKGNGQTALGMLPFIDFFNHCSPRPHRIDWTCSFQAGMCGHGGGPYHLTRGGAELRLCTGATWGAAGAVWDPASGGNLCLRDGRLDRGSRLGFRAPNNKRAGLV</sequence>
<proteinExistence type="predicted"/>
<dbReference type="AlphaFoldDB" id="A0AA36J0W9"/>
<dbReference type="SUPFAM" id="SSF82199">
    <property type="entry name" value="SET domain"/>
    <property type="match status" value="1"/>
</dbReference>
<dbReference type="CDD" id="cd10527">
    <property type="entry name" value="SET_LSMT"/>
    <property type="match status" value="1"/>
</dbReference>
<organism evidence="1 2">
    <name type="scientific">Effrenium voratum</name>
    <dbReference type="NCBI Taxonomy" id="2562239"/>
    <lineage>
        <taxon>Eukaryota</taxon>
        <taxon>Sar</taxon>
        <taxon>Alveolata</taxon>
        <taxon>Dinophyceae</taxon>
        <taxon>Suessiales</taxon>
        <taxon>Symbiodiniaceae</taxon>
        <taxon>Effrenium</taxon>
    </lineage>
</organism>
<comment type="caution">
    <text evidence="1">The sequence shown here is derived from an EMBL/GenBank/DDBJ whole genome shotgun (WGS) entry which is preliminary data.</text>
</comment>
<dbReference type="Gene3D" id="3.90.1410.10">
    <property type="entry name" value="set domain protein methyltransferase, domain 1"/>
    <property type="match status" value="1"/>
</dbReference>
<dbReference type="GO" id="GO:0016279">
    <property type="term" value="F:protein-lysine N-methyltransferase activity"/>
    <property type="evidence" value="ECO:0007669"/>
    <property type="project" value="TreeGrafter"/>
</dbReference>
<keyword evidence="2" id="KW-1185">Reference proteome</keyword>
<dbReference type="InterPro" id="IPR050600">
    <property type="entry name" value="SETD3_SETD6_MTase"/>
</dbReference>
<dbReference type="InterPro" id="IPR046341">
    <property type="entry name" value="SET_dom_sf"/>
</dbReference>
<protein>
    <recommendedName>
        <fullName evidence="3">SET domain-containing protein</fullName>
    </recommendedName>
</protein>
<dbReference type="PANTHER" id="PTHR13271">
    <property type="entry name" value="UNCHARACTERIZED PUTATIVE METHYLTRANSFERASE"/>
    <property type="match status" value="1"/>
</dbReference>
<name>A0AA36J0W9_9DINO</name>
<gene>
    <name evidence="1" type="ORF">EVOR1521_LOCUS20704</name>
</gene>
<reference evidence="1" key="1">
    <citation type="submission" date="2023-08" db="EMBL/GenBank/DDBJ databases">
        <authorList>
            <person name="Chen Y."/>
            <person name="Shah S."/>
            <person name="Dougan E. K."/>
            <person name="Thang M."/>
            <person name="Chan C."/>
        </authorList>
    </citation>
    <scope>NUCLEOTIDE SEQUENCE</scope>
</reference>
<evidence type="ECO:0000313" key="2">
    <source>
        <dbReference type="Proteomes" id="UP001178507"/>
    </source>
</evidence>
<evidence type="ECO:0000313" key="1">
    <source>
        <dbReference type="EMBL" id="CAJ1396474.1"/>
    </source>
</evidence>
<evidence type="ECO:0008006" key="3">
    <source>
        <dbReference type="Google" id="ProtNLM"/>
    </source>
</evidence>